<dbReference type="PANTHER" id="PTHR30486">
    <property type="entry name" value="TWITCHING MOTILITY PROTEIN PILT"/>
    <property type="match status" value="1"/>
</dbReference>
<dbReference type="Gene3D" id="3.40.50.300">
    <property type="entry name" value="P-loop containing nucleotide triphosphate hydrolases"/>
    <property type="match status" value="1"/>
</dbReference>
<protein>
    <submittedName>
        <fullName evidence="3">Pilus assembly protein CpaF</fullName>
    </submittedName>
</protein>
<evidence type="ECO:0000313" key="3">
    <source>
        <dbReference type="EMBL" id="SUQ15830.1"/>
    </source>
</evidence>
<dbReference type="InterPro" id="IPR027417">
    <property type="entry name" value="P-loop_NTPase"/>
</dbReference>
<keyword evidence="4" id="KW-1185">Reference proteome</keyword>
<feature type="domain" description="Bacterial type II secretion system protein E" evidence="2">
    <location>
        <begin position="88"/>
        <end position="272"/>
    </location>
</feature>
<dbReference type="InterPro" id="IPR050921">
    <property type="entry name" value="T4SS_GSP_E_ATPase"/>
</dbReference>
<sequence length="355" mass="40972">MRVSREAWNLKEESFGPLLPYVLDEDITDINFNGMDVWVEHLKQGIYKVPVKLSKEFVNQFSIRVSNVVSEQINKYNNVLEAETDILRISIIHPSATNTGYAVSIRKTPAVMRLTAEKMLKEKYCSEEVLEFLIHCIEARLNIVFCGRPGAGKTELLKFLTQYIPKEEKVMTIEDNLEIHYKDINPGANCVELKVDEEFFPYTKAIKTALRQNPQWVLLSEARSVEVKYLLECFSTGLHGLTTLHTDDTRKIPDRIQNMMQDAYAASRLENDIYSFLNVGVLLRKKVTEKKEVVRFIDQICLFDRVEEQNVKHLLVEGGKFISREIPQNIQKKFRLGSGQVPSLDKKRIDTGAWR</sequence>
<reference evidence="4" key="1">
    <citation type="submission" date="2017-07" db="EMBL/GenBank/DDBJ databases">
        <authorList>
            <person name="Varghese N."/>
            <person name="Submissions S."/>
        </authorList>
    </citation>
    <scope>NUCLEOTIDE SEQUENCE [LARGE SCALE GENOMIC DNA]</scope>
    <source>
        <strain evidence="4">NLAE-zl-C134</strain>
    </source>
</reference>
<accession>A0A316ACY9</accession>
<organism evidence="3 4">
    <name type="scientific">Faecalicatena contorta</name>
    <dbReference type="NCBI Taxonomy" id="39482"/>
    <lineage>
        <taxon>Bacteria</taxon>
        <taxon>Bacillati</taxon>
        <taxon>Bacillota</taxon>
        <taxon>Clostridia</taxon>
        <taxon>Lachnospirales</taxon>
        <taxon>Lachnospiraceae</taxon>
        <taxon>Faecalicatena</taxon>
    </lineage>
</organism>
<dbReference type="OrthoDB" id="9810761at2"/>
<dbReference type="GO" id="GO:0016887">
    <property type="term" value="F:ATP hydrolysis activity"/>
    <property type="evidence" value="ECO:0007669"/>
    <property type="project" value="InterPro"/>
</dbReference>
<evidence type="ECO:0000313" key="4">
    <source>
        <dbReference type="Proteomes" id="UP000254051"/>
    </source>
</evidence>
<dbReference type="EMBL" id="UHJJ01000017">
    <property type="protein sequence ID" value="SUQ15830.1"/>
    <property type="molecule type" value="Genomic_DNA"/>
</dbReference>
<evidence type="ECO:0000259" key="2">
    <source>
        <dbReference type="Pfam" id="PF00437"/>
    </source>
</evidence>
<dbReference type="SUPFAM" id="SSF52540">
    <property type="entry name" value="P-loop containing nucleoside triphosphate hydrolases"/>
    <property type="match status" value="1"/>
</dbReference>
<dbReference type="AlphaFoldDB" id="A0A316ACY9"/>
<dbReference type="InterPro" id="IPR001482">
    <property type="entry name" value="T2SS/T4SS_dom"/>
</dbReference>
<name>A0A316ACY9_9FIRM</name>
<comment type="similarity">
    <text evidence="1">Belongs to the GSP E family.</text>
</comment>
<dbReference type="PANTHER" id="PTHR30486:SF6">
    <property type="entry name" value="TYPE IV PILUS RETRACTATION ATPASE PILT"/>
    <property type="match status" value="1"/>
</dbReference>
<dbReference type="RefSeq" id="WP_109714001.1">
    <property type="nucleotide sequence ID" value="NZ_QGDS01000017.1"/>
</dbReference>
<evidence type="ECO:0000256" key="1">
    <source>
        <dbReference type="ARBA" id="ARBA00006611"/>
    </source>
</evidence>
<gene>
    <name evidence="3" type="ORF">SAMN05216529_1176</name>
</gene>
<dbReference type="Pfam" id="PF00437">
    <property type="entry name" value="T2SSE"/>
    <property type="match status" value="1"/>
</dbReference>
<proteinExistence type="inferred from homology"/>
<dbReference type="Proteomes" id="UP000254051">
    <property type="component" value="Unassembled WGS sequence"/>
</dbReference>
<dbReference type="Gene3D" id="3.30.450.370">
    <property type="match status" value="1"/>
</dbReference>